<dbReference type="GO" id="GO:0005829">
    <property type="term" value="C:cytosol"/>
    <property type="evidence" value="ECO:0007669"/>
    <property type="project" value="TreeGrafter"/>
</dbReference>
<dbReference type="PANTHER" id="PTHR43364">
    <property type="entry name" value="NADH-SPECIFIC METHYLGLYOXAL REDUCTASE-RELATED"/>
    <property type="match status" value="1"/>
</dbReference>
<feature type="domain" description="NADP-dependent oxidoreductase" evidence="1">
    <location>
        <begin position="25"/>
        <end position="300"/>
    </location>
</feature>
<dbReference type="Pfam" id="PF00248">
    <property type="entry name" value="Aldo_ket_red"/>
    <property type="match status" value="1"/>
</dbReference>
<organism evidence="2 3">
    <name type="scientific">Caballeronia calidae</name>
    <dbReference type="NCBI Taxonomy" id="1777139"/>
    <lineage>
        <taxon>Bacteria</taxon>
        <taxon>Pseudomonadati</taxon>
        <taxon>Pseudomonadota</taxon>
        <taxon>Betaproteobacteria</taxon>
        <taxon>Burkholderiales</taxon>
        <taxon>Burkholderiaceae</taxon>
        <taxon>Caballeronia</taxon>
    </lineage>
</organism>
<dbReference type="SUPFAM" id="SSF51430">
    <property type="entry name" value="NAD(P)-linked oxidoreductase"/>
    <property type="match status" value="1"/>
</dbReference>
<evidence type="ECO:0000313" key="3">
    <source>
        <dbReference type="Proteomes" id="UP000071859"/>
    </source>
</evidence>
<proteinExistence type="predicted"/>
<dbReference type="InterPro" id="IPR023210">
    <property type="entry name" value="NADP_OxRdtase_dom"/>
</dbReference>
<sequence length="308" mass="33639">MNDETSALAGKRSLGTLAVIGCSKVVAGMWRVREWNMSAAALNRYVQESMALGVTTFDHADIYGGGEVEALFGDALAQTPSLRAKMQIVSKAGIRPRGSSAGAVGVKHYDTSRTYLQAAVEHSLQRLKTDHLDLFLIHRPDHLANNDEIADAAESLIREGKIRAFGVSNFTTRQFDSLRAKVALATNQIEFSPFELQALDDDVFTALSSAAVSPMIWSALGGGRLFSETDELAVRLRRELTTLAEKYNASSWVSIVYAWIFTLPCAPYVLVGSRRLESLQQAVDGSGVKLSREDWYAILEAARGKPVL</sequence>
<dbReference type="PANTHER" id="PTHR43364:SF1">
    <property type="entry name" value="OXIDOREDUCTASE YDHF"/>
    <property type="match status" value="1"/>
</dbReference>
<reference evidence="2" key="1">
    <citation type="submission" date="2016-01" db="EMBL/GenBank/DDBJ databases">
        <authorList>
            <person name="Peeters C."/>
        </authorList>
    </citation>
    <scope>NUCLEOTIDE SEQUENCE</scope>
    <source>
        <strain evidence="2">LMG 29321</strain>
    </source>
</reference>
<keyword evidence="3" id="KW-1185">Reference proteome</keyword>
<dbReference type="EMBL" id="FCOX02000010">
    <property type="protein sequence ID" value="SAK68303.1"/>
    <property type="molecule type" value="Genomic_DNA"/>
</dbReference>
<dbReference type="Proteomes" id="UP000071859">
    <property type="component" value="Unassembled WGS sequence"/>
</dbReference>
<dbReference type="PRINTS" id="PR00069">
    <property type="entry name" value="ALDKETRDTASE"/>
</dbReference>
<dbReference type="OrthoDB" id="9768793at2"/>
<dbReference type="GO" id="GO:0016491">
    <property type="term" value="F:oxidoreductase activity"/>
    <property type="evidence" value="ECO:0007669"/>
    <property type="project" value="InterPro"/>
</dbReference>
<dbReference type="RefSeq" id="WP_063958967.1">
    <property type="nucleotide sequence ID" value="NZ_FCOX02000010.1"/>
</dbReference>
<dbReference type="InterPro" id="IPR036812">
    <property type="entry name" value="NAD(P)_OxRdtase_dom_sf"/>
</dbReference>
<accession>A0A158BE48</accession>
<dbReference type="AlphaFoldDB" id="A0A158BE48"/>
<dbReference type="InterPro" id="IPR050523">
    <property type="entry name" value="AKR_Detox_Biosynth"/>
</dbReference>
<gene>
    <name evidence="2" type="ORF">AWB78_02584</name>
</gene>
<dbReference type="Gene3D" id="3.20.20.100">
    <property type="entry name" value="NADP-dependent oxidoreductase domain"/>
    <property type="match status" value="1"/>
</dbReference>
<dbReference type="InterPro" id="IPR020471">
    <property type="entry name" value="AKR"/>
</dbReference>
<protein>
    <submittedName>
        <fullName evidence="2">Aldo/keto reductase</fullName>
    </submittedName>
</protein>
<comment type="caution">
    <text evidence="2">The sequence shown here is derived from an EMBL/GenBank/DDBJ whole genome shotgun (WGS) entry which is preliminary data.</text>
</comment>
<name>A0A158BE48_9BURK</name>
<evidence type="ECO:0000313" key="2">
    <source>
        <dbReference type="EMBL" id="SAK68303.1"/>
    </source>
</evidence>
<evidence type="ECO:0000259" key="1">
    <source>
        <dbReference type="Pfam" id="PF00248"/>
    </source>
</evidence>